<dbReference type="EMBL" id="BSUJ01000001">
    <property type="protein sequence ID" value="GMA20580.1"/>
    <property type="molecule type" value="Genomic_DNA"/>
</dbReference>
<proteinExistence type="predicted"/>
<dbReference type="Gene3D" id="3.30.559.10">
    <property type="entry name" value="Chloramphenicol acetyltransferase-like domain"/>
    <property type="match status" value="1"/>
</dbReference>
<evidence type="ECO:0000259" key="2">
    <source>
        <dbReference type="Pfam" id="PF00668"/>
    </source>
</evidence>
<dbReference type="PANTHER" id="PTHR45527">
    <property type="entry name" value="NONRIBOSOMAL PEPTIDE SYNTHETASE"/>
    <property type="match status" value="1"/>
</dbReference>
<keyword evidence="4" id="KW-1185">Reference proteome</keyword>
<accession>A0ABQ6HSP4</accession>
<dbReference type="InterPro" id="IPR001242">
    <property type="entry name" value="Condensation_dom"/>
</dbReference>
<dbReference type="Gene3D" id="3.30.559.30">
    <property type="entry name" value="Nonribosomal peptide synthetase, condensation domain"/>
    <property type="match status" value="1"/>
</dbReference>
<evidence type="ECO:0000313" key="4">
    <source>
        <dbReference type="Proteomes" id="UP001157109"/>
    </source>
</evidence>
<reference evidence="4" key="1">
    <citation type="journal article" date="2019" name="Int. J. Syst. Evol. Microbiol.">
        <title>The Global Catalogue of Microorganisms (GCM) 10K type strain sequencing project: providing services to taxonomists for standard genome sequencing and annotation.</title>
        <authorList>
            <consortium name="The Broad Institute Genomics Platform"/>
            <consortium name="The Broad Institute Genome Sequencing Center for Infectious Disease"/>
            <person name="Wu L."/>
            <person name="Ma J."/>
        </authorList>
    </citation>
    <scope>NUCLEOTIDE SEQUENCE [LARGE SCALE GENOMIC DNA]</scope>
    <source>
        <strain evidence="4">NBRC 105830</strain>
    </source>
</reference>
<gene>
    <name evidence="3" type="ORF">GCM10025862_26010</name>
</gene>
<dbReference type="PANTHER" id="PTHR45527:SF1">
    <property type="entry name" value="FATTY ACID SYNTHASE"/>
    <property type="match status" value="1"/>
</dbReference>
<feature type="domain" description="Condensation" evidence="2">
    <location>
        <begin position="3"/>
        <end position="420"/>
    </location>
</feature>
<feature type="region of interest" description="Disordered" evidence="1">
    <location>
        <begin position="439"/>
        <end position="459"/>
    </location>
</feature>
<name>A0ABQ6HSP4_9MICO</name>
<dbReference type="Proteomes" id="UP001157109">
    <property type="component" value="Unassembled WGS sequence"/>
</dbReference>
<dbReference type="Pfam" id="PF00668">
    <property type="entry name" value="Condensation"/>
    <property type="match status" value="1"/>
</dbReference>
<evidence type="ECO:0000313" key="3">
    <source>
        <dbReference type="EMBL" id="GMA20580.1"/>
    </source>
</evidence>
<evidence type="ECO:0000256" key="1">
    <source>
        <dbReference type="SAM" id="MobiDB-lite"/>
    </source>
</evidence>
<comment type="caution">
    <text evidence="3">The sequence shown here is derived from an EMBL/GenBank/DDBJ whole genome shotgun (WGS) entry which is preliminary data.</text>
</comment>
<sequence>MLPSQHGMVEGYRIDPNGSAFTVALRTQLLGLVDRELLRAATRRALAESDCTRVRFDVDDEPMTQHLGAEIEPYIVDLTAAPDPSEAVRRWCRERTDLPFDLRSDDPLMEFAVLAVGPQETWYYQRAHHSVVDGYGAQILRTRALEIYGELIGGAPAAPAQTSSIVELVEQEQHESSESEQFWVDYLAGVPERMSPTESQALIRSHAHEHSARVSAQARTALGDTLRNRVWSYPVIAAVSAYVAAACEQHEAVIGAPVVARDTPLERRVATMMMCVLPLRLAVEPGGDLAAATRRAAKEMRAVRPHNRARPEHLLSVVPVAWRTGRIHGPTVNVIPFEEELVSEGLELHTEPVRRGPAFDLLITVVPTNDAGLRVEVSANPSHYTDDETRWHTQRIAELLERLAAQPGVALDEVELRMAAEIEAAERLAVEEVVDRSDAGPVEWSGQRSGEHGHGPSGDRPVYGEVLSVAQVRCPDLADDVPRGLAVLDLLGRPARFGMVGRVHVVSGGSLHETELLAQVLPDGLRYRGPADQRRLVAGAYVEADGVAAEVRHAAGVHAASARWDARNLRIDVTPEHGVDPVELAARVKTIAPRGSRARVTVGEPYG</sequence>
<dbReference type="InterPro" id="IPR023213">
    <property type="entry name" value="CAT-like_dom_sf"/>
</dbReference>
<protein>
    <recommendedName>
        <fullName evidence="2">Condensation domain-containing protein</fullName>
    </recommendedName>
</protein>
<dbReference type="SUPFAM" id="SSF52777">
    <property type="entry name" value="CoA-dependent acyltransferases"/>
    <property type="match status" value="2"/>
</dbReference>
<organism evidence="3 4">
    <name type="scientific">Arsenicicoccus piscis</name>
    <dbReference type="NCBI Taxonomy" id="673954"/>
    <lineage>
        <taxon>Bacteria</taxon>
        <taxon>Bacillati</taxon>
        <taxon>Actinomycetota</taxon>
        <taxon>Actinomycetes</taxon>
        <taxon>Micrococcales</taxon>
        <taxon>Intrasporangiaceae</taxon>
        <taxon>Arsenicicoccus</taxon>
    </lineage>
</organism>